<dbReference type="PANTHER" id="PTHR31517">
    <property type="match status" value="1"/>
</dbReference>
<dbReference type="EMBL" id="JACEFO010002764">
    <property type="protein sequence ID" value="KAF8649421.1"/>
    <property type="molecule type" value="Genomic_DNA"/>
</dbReference>
<evidence type="ECO:0000256" key="13">
    <source>
        <dbReference type="ARBA" id="ARBA00023324"/>
    </source>
</evidence>
<feature type="disulfide bond" evidence="18">
    <location>
        <begin position="263"/>
        <end position="295"/>
    </location>
</feature>
<feature type="compositionally biased region" description="Low complexity" evidence="19">
    <location>
        <begin position="399"/>
        <end position="414"/>
    </location>
</feature>
<keyword evidence="8" id="KW-0732">Signal</keyword>
<evidence type="ECO:0000256" key="7">
    <source>
        <dbReference type="ARBA" id="ARBA00022723"/>
    </source>
</evidence>
<dbReference type="AlphaFoldDB" id="A0A835DUL3"/>
<feature type="binding site" evidence="16">
    <location>
        <position position="138"/>
    </location>
    <ligand>
        <name>Ca(2+)</name>
        <dbReference type="ChEBI" id="CHEBI:29108"/>
        <label>1</label>
    </ligand>
</feature>
<organism evidence="21 22">
    <name type="scientific">Digitaria exilis</name>
    <dbReference type="NCBI Taxonomy" id="1010633"/>
    <lineage>
        <taxon>Eukaryota</taxon>
        <taxon>Viridiplantae</taxon>
        <taxon>Streptophyta</taxon>
        <taxon>Embryophyta</taxon>
        <taxon>Tracheophyta</taxon>
        <taxon>Spermatophyta</taxon>
        <taxon>Magnoliopsida</taxon>
        <taxon>Liliopsida</taxon>
        <taxon>Poales</taxon>
        <taxon>Poaceae</taxon>
        <taxon>PACMAD clade</taxon>
        <taxon>Panicoideae</taxon>
        <taxon>Panicodae</taxon>
        <taxon>Paniceae</taxon>
        <taxon>Anthephorinae</taxon>
        <taxon>Digitaria</taxon>
    </lineage>
</organism>
<evidence type="ECO:0000256" key="17">
    <source>
        <dbReference type="PIRSR" id="PIRSR600823-4"/>
    </source>
</evidence>
<feature type="binding site" evidence="16">
    <location>
        <position position="316"/>
    </location>
    <ligand>
        <name>Ca(2+)</name>
        <dbReference type="ChEBI" id="CHEBI:29108"/>
        <label>2</label>
    </ligand>
</feature>
<feature type="binding site" evidence="16">
    <location>
        <position position="151"/>
    </location>
    <ligand>
        <name>Ca(2+)</name>
        <dbReference type="ChEBI" id="CHEBI:29108"/>
        <label>1</label>
    </ligand>
</feature>
<keyword evidence="6" id="KW-0349">Heme</keyword>
<feature type="binding site" evidence="16">
    <location>
        <position position="134"/>
    </location>
    <ligand>
        <name>Ca(2+)</name>
        <dbReference type="ChEBI" id="CHEBI:29108"/>
        <label>1</label>
    </ligand>
</feature>
<dbReference type="PROSITE" id="PS50873">
    <property type="entry name" value="PEROXIDASE_4"/>
    <property type="match status" value="1"/>
</dbReference>
<dbReference type="PRINTS" id="PR00458">
    <property type="entry name" value="PEROXIDASE"/>
</dbReference>
<keyword evidence="10" id="KW-0560">Oxidoreductase</keyword>
<keyword evidence="7 16" id="KW-0479">Metal-binding</keyword>
<evidence type="ECO:0000256" key="11">
    <source>
        <dbReference type="ARBA" id="ARBA00023004"/>
    </source>
</evidence>
<dbReference type="GO" id="GO:0042744">
    <property type="term" value="P:hydrogen peroxide catabolic process"/>
    <property type="evidence" value="ECO:0007669"/>
    <property type="project" value="UniProtKB-KW"/>
</dbReference>
<gene>
    <name evidence="21" type="ORF">HU200_064321</name>
</gene>
<dbReference type="InterPro" id="IPR002016">
    <property type="entry name" value="Haem_peroxidase"/>
</dbReference>
<feature type="disulfide bond" evidence="18">
    <location>
        <begin position="130"/>
        <end position="135"/>
    </location>
</feature>
<dbReference type="GO" id="GO:0140825">
    <property type="term" value="F:lactoperoxidase activity"/>
    <property type="evidence" value="ECO:0007669"/>
    <property type="project" value="UniProtKB-EC"/>
</dbReference>
<protein>
    <recommendedName>
        <fullName evidence="4">peroxidase</fullName>
        <ecNumber evidence="4">1.11.1.7</ecNumber>
    </recommendedName>
</protein>
<evidence type="ECO:0000256" key="2">
    <source>
        <dbReference type="ARBA" id="ARBA00004613"/>
    </source>
</evidence>
<feature type="domain" description="Plant heme peroxidase family profile" evidence="20">
    <location>
        <begin position="87"/>
        <end position="394"/>
    </location>
</feature>
<sequence length="499" mass="55462">MQIGPFAPIISAVSTKSIRLNNVRPSSSLSLPACLCSSFNNNQRNLASSLISTAFTRRRRWDILTRGDMLLLFLVALGAVDALIVDGLQVGFYGQTCPEAEGAIRDIVNNEIAMDRGIAPGLIRLFFHDCFITGCDASILLDESPAGDVPEKESSANGFTLVGLNTIDTAKSTLETMCPSTVSCADILAFAARDAAVAAGLPSYDVAAGRRDGVRSNMDDLPGNFPVPGHHVPRLTELFNQRGLSQEDLVLLSGAHSIGGAHCFMFSNRIYGFSEQADVDPTLDPEYAARLRQMCPPRKPDDDPQQAPKVKFDAQTGEKLDNAYYSELLAKRGLLTSDNALIEDPQTRAMVETFARDDALWQQKFAQAMQRVSMLDVLIGEGKGQVRKQCRLVNKQEEQQQQPQQQLEEQEQQPPQFPWFRQHQRPQFPWSRQRRPRLPFPHHPVADMINGFFRVERRCYFIRLLSGGPLPEESFPRQRSTAGQAVTGANMRHCGTLRF</sequence>
<name>A0A835DUL3_9POAL</name>
<feature type="disulfide bond" evidence="18">
    <location>
        <begin position="184"/>
        <end position="390"/>
    </location>
</feature>
<dbReference type="PROSITE" id="PS00436">
    <property type="entry name" value="PEROXIDASE_2"/>
    <property type="match status" value="1"/>
</dbReference>
<dbReference type="FunFam" id="1.10.420.10:FF:000007">
    <property type="entry name" value="Peroxidase"/>
    <property type="match status" value="1"/>
</dbReference>
<evidence type="ECO:0000256" key="6">
    <source>
        <dbReference type="ARBA" id="ARBA00022617"/>
    </source>
</evidence>
<comment type="caution">
    <text evidence="21">The sequence shown here is derived from an EMBL/GenBank/DDBJ whole genome shotgun (WGS) entry which is preliminary data.</text>
</comment>
<evidence type="ECO:0000256" key="3">
    <source>
        <dbReference type="ARBA" id="ARBA00006873"/>
    </source>
</evidence>
<evidence type="ECO:0000256" key="4">
    <source>
        <dbReference type="ARBA" id="ARBA00012313"/>
    </source>
</evidence>
<dbReference type="PRINTS" id="PR00461">
    <property type="entry name" value="PLPEROXIDASE"/>
</dbReference>
<dbReference type="InterPro" id="IPR019794">
    <property type="entry name" value="Peroxidases_AS"/>
</dbReference>
<feature type="binding site" description="axial binding residue" evidence="16">
    <location>
        <position position="256"/>
    </location>
    <ligand>
        <name>heme b</name>
        <dbReference type="ChEBI" id="CHEBI:60344"/>
    </ligand>
    <ligandPart>
        <name>Fe</name>
        <dbReference type="ChEBI" id="CHEBI:18248"/>
    </ligandPart>
</feature>
<dbReference type="Pfam" id="PF00141">
    <property type="entry name" value="peroxidase"/>
    <property type="match status" value="1"/>
</dbReference>
<dbReference type="Gene3D" id="1.10.420.10">
    <property type="entry name" value="Peroxidase, domain 2"/>
    <property type="match status" value="1"/>
</dbReference>
<evidence type="ECO:0000259" key="20">
    <source>
        <dbReference type="PROSITE" id="PS50873"/>
    </source>
</evidence>
<comment type="similarity">
    <text evidence="3">Belongs to the peroxidase family. Ascorbate peroxidase subfamily.</text>
</comment>
<evidence type="ECO:0000256" key="15">
    <source>
        <dbReference type="PIRSR" id="PIRSR600823-2"/>
    </source>
</evidence>
<dbReference type="SUPFAM" id="SSF48113">
    <property type="entry name" value="Heme-dependent peroxidases"/>
    <property type="match status" value="1"/>
</dbReference>
<dbReference type="PANTHER" id="PTHR31517:SF84">
    <property type="entry name" value="PEROXIDASE"/>
    <property type="match status" value="1"/>
</dbReference>
<evidence type="ECO:0000256" key="8">
    <source>
        <dbReference type="ARBA" id="ARBA00022729"/>
    </source>
</evidence>
<comment type="catalytic activity">
    <reaction evidence="1">
        <text>2 a phenolic donor + H2O2 = 2 a phenolic radical donor + 2 H2O</text>
        <dbReference type="Rhea" id="RHEA:56136"/>
        <dbReference type="ChEBI" id="CHEBI:15377"/>
        <dbReference type="ChEBI" id="CHEBI:16240"/>
        <dbReference type="ChEBI" id="CHEBI:139520"/>
        <dbReference type="ChEBI" id="CHEBI:139521"/>
        <dbReference type="EC" id="1.11.1.7"/>
    </reaction>
</comment>
<feature type="binding site" evidence="16">
    <location>
        <position position="321"/>
    </location>
    <ligand>
        <name>Ca(2+)</name>
        <dbReference type="ChEBI" id="CHEBI:29108"/>
        <label>2</label>
    </ligand>
</feature>
<evidence type="ECO:0000256" key="12">
    <source>
        <dbReference type="ARBA" id="ARBA00023157"/>
    </source>
</evidence>
<comment type="subcellular location">
    <subcellularLocation>
        <location evidence="2">Secreted</location>
    </subcellularLocation>
</comment>
<evidence type="ECO:0000313" key="21">
    <source>
        <dbReference type="EMBL" id="KAF8649421.1"/>
    </source>
</evidence>
<feature type="binding site" evidence="16">
    <location>
        <position position="129"/>
    </location>
    <ligand>
        <name>Ca(2+)</name>
        <dbReference type="ChEBI" id="CHEBI:29108"/>
        <label>1</label>
    </ligand>
</feature>
<feature type="binding site" evidence="16">
    <location>
        <position position="136"/>
    </location>
    <ligand>
        <name>Ca(2+)</name>
        <dbReference type="ChEBI" id="CHEBI:29108"/>
        <label>1</label>
    </ligand>
</feature>
<keyword evidence="11 16" id="KW-0408">Iron</keyword>
<evidence type="ECO:0000256" key="19">
    <source>
        <dbReference type="SAM" id="MobiDB-lite"/>
    </source>
</evidence>
<evidence type="ECO:0000256" key="5">
    <source>
        <dbReference type="ARBA" id="ARBA00022559"/>
    </source>
</evidence>
<feature type="disulfide bond" evidence="18">
    <location>
        <begin position="97"/>
        <end position="178"/>
    </location>
</feature>
<feature type="binding site" evidence="15">
    <location>
        <position position="226"/>
    </location>
    <ligand>
        <name>substrate</name>
    </ligand>
</feature>
<dbReference type="Proteomes" id="UP000636709">
    <property type="component" value="Unassembled WGS sequence"/>
</dbReference>
<dbReference type="Gene3D" id="1.10.520.10">
    <property type="match status" value="1"/>
</dbReference>
<evidence type="ECO:0000256" key="10">
    <source>
        <dbReference type="ARBA" id="ARBA00023002"/>
    </source>
</evidence>
<dbReference type="GO" id="GO:0020037">
    <property type="term" value="F:heme binding"/>
    <property type="evidence" value="ECO:0007669"/>
    <property type="project" value="InterPro"/>
</dbReference>
<dbReference type="CDD" id="cd00693">
    <property type="entry name" value="secretory_peroxidase"/>
    <property type="match status" value="1"/>
</dbReference>
<dbReference type="InterPro" id="IPR033905">
    <property type="entry name" value="Secretory_peroxidase"/>
</dbReference>
<keyword evidence="13" id="KW-0376">Hydrogen peroxide</keyword>
<evidence type="ECO:0000256" key="16">
    <source>
        <dbReference type="PIRSR" id="PIRSR600823-3"/>
    </source>
</evidence>
<comment type="cofactor">
    <cofactor evidence="16">
        <name>Ca(2+)</name>
        <dbReference type="ChEBI" id="CHEBI:29108"/>
    </cofactor>
    <text evidence="16">Binds 2 calcium ions per subunit.</text>
</comment>
<feature type="site" description="Transition state stabilizer" evidence="17">
    <location>
        <position position="124"/>
    </location>
</feature>
<dbReference type="GO" id="GO:0046872">
    <property type="term" value="F:metal ion binding"/>
    <property type="evidence" value="ECO:0007669"/>
    <property type="project" value="UniProtKB-KW"/>
</dbReference>
<dbReference type="InterPro" id="IPR000823">
    <property type="entry name" value="Peroxidase_pln"/>
</dbReference>
<proteinExistence type="inferred from homology"/>
<dbReference type="OrthoDB" id="2113341at2759"/>
<feature type="active site" description="Proton acceptor" evidence="14">
    <location>
        <position position="128"/>
    </location>
</feature>
<dbReference type="PROSITE" id="PS00435">
    <property type="entry name" value="PEROXIDASE_1"/>
    <property type="match status" value="1"/>
</dbReference>
<keyword evidence="5" id="KW-0575">Peroxidase</keyword>
<evidence type="ECO:0000256" key="9">
    <source>
        <dbReference type="ARBA" id="ARBA00022837"/>
    </source>
</evidence>
<evidence type="ECO:0000256" key="1">
    <source>
        <dbReference type="ARBA" id="ARBA00000189"/>
    </source>
</evidence>
<dbReference type="EC" id="1.11.1.7" evidence="4"/>
<evidence type="ECO:0000256" key="18">
    <source>
        <dbReference type="PIRSR" id="PIRSR600823-5"/>
    </source>
</evidence>
<dbReference type="GO" id="GO:0005576">
    <property type="term" value="C:extracellular region"/>
    <property type="evidence" value="ECO:0007669"/>
    <property type="project" value="UniProtKB-SubCell"/>
</dbReference>
<accession>A0A835DUL3</accession>
<feature type="region of interest" description="Disordered" evidence="19">
    <location>
        <begin position="394"/>
        <end position="414"/>
    </location>
</feature>
<comment type="cofactor">
    <cofactor evidence="16">
        <name>heme b</name>
        <dbReference type="ChEBI" id="CHEBI:60344"/>
    </cofactor>
    <text evidence="16">Binds 1 heme b (iron(II)-protoporphyrin IX) group per subunit.</text>
</comment>
<keyword evidence="12 18" id="KW-1015">Disulfide bond</keyword>
<dbReference type="InterPro" id="IPR019793">
    <property type="entry name" value="Peroxidases_heam-ligand_BS"/>
</dbReference>
<evidence type="ECO:0000313" key="22">
    <source>
        <dbReference type="Proteomes" id="UP000636709"/>
    </source>
</evidence>
<evidence type="ECO:0000256" key="14">
    <source>
        <dbReference type="PIRSR" id="PIRSR600823-1"/>
    </source>
</evidence>
<keyword evidence="22" id="KW-1185">Reference proteome</keyword>
<reference evidence="21" key="1">
    <citation type="submission" date="2020-07" db="EMBL/GenBank/DDBJ databases">
        <title>Genome sequence and genetic diversity analysis of an under-domesticated orphan crop, white fonio (Digitaria exilis).</title>
        <authorList>
            <person name="Bennetzen J.L."/>
            <person name="Chen S."/>
            <person name="Ma X."/>
            <person name="Wang X."/>
            <person name="Yssel A.E.J."/>
            <person name="Chaluvadi S.R."/>
            <person name="Johnson M."/>
            <person name="Gangashetty P."/>
            <person name="Hamidou F."/>
            <person name="Sanogo M.D."/>
            <person name="Zwaenepoel A."/>
            <person name="Wallace J."/>
            <person name="Van De Peer Y."/>
            <person name="Van Deynze A."/>
        </authorList>
    </citation>
    <scope>NUCLEOTIDE SEQUENCE</scope>
    <source>
        <tissue evidence="21">Leaves</tissue>
    </source>
</reference>
<dbReference type="InterPro" id="IPR010255">
    <property type="entry name" value="Haem_peroxidase_sf"/>
</dbReference>
<keyword evidence="9 16" id="KW-0106">Calcium</keyword>
<dbReference type="GO" id="GO:0006979">
    <property type="term" value="P:response to oxidative stress"/>
    <property type="evidence" value="ECO:0007669"/>
    <property type="project" value="InterPro"/>
</dbReference>
<feature type="binding site" evidence="16">
    <location>
        <position position="313"/>
    </location>
    <ligand>
        <name>Ca(2+)</name>
        <dbReference type="ChEBI" id="CHEBI:29108"/>
        <label>2</label>
    </ligand>
</feature>